<dbReference type="Pfam" id="PF00328">
    <property type="entry name" value="His_Phos_2"/>
    <property type="match status" value="1"/>
</dbReference>
<dbReference type="GO" id="GO:0016791">
    <property type="term" value="F:phosphatase activity"/>
    <property type="evidence" value="ECO:0007669"/>
    <property type="project" value="TreeGrafter"/>
</dbReference>
<dbReference type="InterPro" id="IPR050645">
    <property type="entry name" value="Histidine_acid_phosphatase"/>
</dbReference>
<dbReference type="AlphaFoldDB" id="A0A0C2GF88"/>
<proteinExistence type="inferred from homology"/>
<reference evidence="2 3" key="1">
    <citation type="submission" date="2013-12" db="EMBL/GenBank/DDBJ databases">
        <title>Draft genome of the parsitic nematode Ancylostoma duodenale.</title>
        <authorList>
            <person name="Mitreva M."/>
        </authorList>
    </citation>
    <scope>NUCLEOTIDE SEQUENCE [LARGE SCALE GENOMIC DNA]</scope>
    <source>
        <strain evidence="2 3">Zhejiang</strain>
    </source>
</reference>
<name>A0A0C2GF88_9BILA</name>
<comment type="similarity">
    <text evidence="1">Belongs to the histidine acid phosphatase family.</text>
</comment>
<dbReference type="InterPro" id="IPR029033">
    <property type="entry name" value="His_PPase_superfam"/>
</dbReference>
<dbReference type="PANTHER" id="PTHR11567:SF209">
    <property type="entry name" value="INTESTINAL ACID PHOSPHATASE"/>
    <property type="match status" value="1"/>
</dbReference>
<dbReference type="SUPFAM" id="SSF53254">
    <property type="entry name" value="Phosphoglycerate mutase-like"/>
    <property type="match status" value="1"/>
</dbReference>
<dbReference type="InterPro" id="IPR000560">
    <property type="entry name" value="His_Pase_clade-2"/>
</dbReference>
<accession>A0A0C2GF88</accession>
<evidence type="ECO:0000313" key="3">
    <source>
        <dbReference type="Proteomes" id="UP000054047"/>
    </source>
</evidence>
<dbReference type="Gene3D" id="3.40.50.1240">
    <property type="entry name" value="Phosphoglycerate mutase-like"/>
    <property type="match status" value="1"/>
</dbReference>
<organism evidence="2 3">
    <name type="scientific">Ancylostoma duodenale</name>
    <dbReference type="NCBI Taxonomy" id="51022"/>
    <lineage>
        <taxon>Eukaryota</taxon>
        <taxon>Metazoa</taxon>
        <taxon>Ecdysozoa</taxon>
        <taxon>Nematoda</taxon>
        <taxon>Chromadorea</taxon>
        <taxon>Rhabditida</taxon>
        <taxon>Rhabditina</taxon>
        <taxon>Rhabditomorpha</taxon>
        <taxon>Strongyloidea</taxon>
        <taxon>Ancylostomatidae</taxon>
        <taxon>Ancylostomatinae</taxon>
        <taxon>Ancylostoma</taxon>
    </lineage>
</organism>
<dbReference type="OrthoDB" id="258392at2759"/>
<keyword evidence="3" id="KW-1185">Reference proteome</keyword>
<dbReference type="CDD" id="cd07061">
    <property type="entry name" value="HP_HAP_like"/>
    <property type="match status" value="1"/>
</dbReference>
<gene>
    <name evidence="2" type="ORF">ANCDUO_14030</name>
</gene>
<dbReference type="EMBL" id="KN736710">
    <property type="protein sequence ID" value="KIH55806.1"/>
    <property type="molecule type" value="Genomic_DNA"/>
</dbReference>
<evidence type="ECO:0000313" key="2">
    <source>
        <dbReference type="EMBL" id="KIH55806.1"/>
    </source>
</evidence>
<dbReference type="PANTHER" id="PTHR11567">
    <property type="entry name" value="ACID PHOSPHATASE-RELATED"/>
    <property type="match status" value="1"/>
</dbReference>
<evidence type="ECO:0000256" key="1">
    <source>
        <dbReference type="ARBA" id="ARBA00005375"/>
    </source>
</evidence>
<protein>
    <submittedName>
        <fullName evidence="2">Uncharacterized protein</fullName>
    </submittedName>
</protein>
<sequence length="165" mass="18853">MKQHMNLGKLLRSTYVDTGFLAQRYSSKEIYIRSTDVNRTIISAMSNLLGMYSVNNGASIPGVDYPDEPGWPTGYVPVAIHTVDDDTDYVVAMLNFLTKNCGETVDIDNLWVVQDALMIEQLHENSTLRQVNKWFSDDLFNQMTVINDRVELYQNGIFSELLKLY</sequence>
<dbReference type="Proteomes" id="UP000054047">
    <property type="component" value="Unassembled WGS sequence"/>
</dbReference>